<dbReference type="InterPro" id="IPR029058">
    <property type="entry name" value="AB_hydrolase_fold"/>
</dbReference>
<dbReference type="GO" id="GO:0016747">
    <property type="term" value="F:acyltransferase activity, transferring groups other than amino-acyl groups"/>
    <property type="evidence" value="ECO:0007669"/>
    <property type="project" value="TreeGrafter"/>
</dbReference>
<dbReference type="PANTHER" id="PTHR48098:SF1">
    <property type="entry name" value="DIACYLGLYCEROL ACYLTRANSFERASE_MYCOLYLTRANSFERASE AG85A"/>
    <property type="match status" value="1"/>
</dbReference>
<dbReference type="InterPro" id="IPR000801">
    <property type="entry name" value="Esterase-like"/>
</dbReference>
<dbReference type="EMBL" id="BBMT01000035">
    <property type="protein sequence ID" value="GAL38281.1"/>
    <property type="molecule type" value="Genomic_DNA"/>
</dbReference>
<evidence type="ECO:0000313" key="3">
    <source>
        <dbReference type="Proteomes" id="UP000029224"/>
    </source>
</evidence>
<dbReference type="Proteomes" id="UP000029224">
    <property type="component" value="Unassembled WGS sequence"/>
</dbReference>
<dbReference type="Pfam" id="PF00756">
    <property type="entry name" value="Esterase"/>
    <property type="match status" value="1"/>
</dbReference>
<proteinExistence type="predicted"/>
<keyword evidence="1" id="KW-0732">Signal</keyword>
<dbReference type="InterPro" id="IPR050583">
    <property type="entry name" value="Mycobacterial_A85_antigen"/>
</dbReference>
<dbReference type="AlphaFoldDB" id="A0A090TEG4"/>
<sequence>MILLYRAAFTCLILVMAIPQALASSVLKQTIQIPAPSLQSGYLENSDTQQLFIALPPSYHTSNQRYPVIYYLHGYNGSVREADRIAKHLPTLLAQDHALTEMIIVGINGANQFGGSFYVNSAVTGNWEDFVVKDVINYVDSHYRTLSEAYYRGLAGFSMGGFATTNLALRHPDTFQHMHAFSAGLFDENGLTDAVTQWQTMRWYRVLKGYAAAFAPIENSEAKAEWYDWDANDPAIKAMWESGFGAIPDKLEHYLKKPQKLSSIRIEYGMNDQFPWIPKGSAYLAAELKKRHIPHEEYAHDGNHTFTATQGKNAIVFFDKAFKKQVAEE</sequence>
<keyword evidence="3" id="KW-1185">Reference proteome</keyword>
<reference evidence="2 3" key="1">
    <citation type="submission" date="2014-09" db="EMBL/GenBank/DDBJ databases">
        <title>Vibrio maritimus JCM 19240. (C210) whole genome shotgun sequence.</title>
        <authorList>
            <person name="Sawabe T."/>
            <person name="Meirelles P."/>
            <person name="Nakanishi M."/>
            <person name="Sayaka M."/>
            <person name="Hattori M."/>
            <person name="Ohkuma M."/>
        </authorList>
    </citation>
    <scope>NUCLEOTIDE SEQUENCE [LARGE SCALE GENOMIC DNA]</scope>
    <source>
        <strain evidence="2 3">JCM 19240</strain>
    </source>
</reference>
<protein>
    <submittedName>
        <fullName evidence="2">Putative esterase</fullName>
    </submittedName>
</protein>
<organism evidence="2 3">
    <name type="scientific">Vibrio maritimus</name>
    <dbReference type="NCBI Taxonomy" id="990268"/>
    <lineage>
        <taxon>Bacteria</taxon>
        <taxon>Pseudomonadati</taxon>
        <taxon>Pseudomonadota</taxon>
        <taxon>Gammaproteobacteria</taxon>
        <taxon>Vibrionales</taxon>
        <taxon>Vibrionaceae</taxon>
        <taxon>Vibrio</taxon>
    </lineage>
</organism>
<feature type="signal peptide" evidence="1">
    <location>
        <begin position="1"/>
        <end position="23"/>
    </location>
</feature>
<comment type="caution">
    <text evidence="2">The sequence shown here is derived from an EMBL/GenBank/DDBJ whole genome shotgun (WGS) entry which is preliminary data.</text>
</comment>
<reference evidence="2 3" key="2">
    <citation type="submission" date="2014-09" db="EMBL/GenBank/DDBJ databases">
        <authorList>
            <consortium name="NBRP consortium"/>
            <person name="Sawabe T."/>
            <person name="Meirelles P."/>
            <person name="Nakanishi M."/>
            <person name="Sayaka M."/>
            <person name="Hattori M."/>
            <person name="Ohkuma M."/>
        </authorList>
    </citation>
    <scope>NUCLEOTIDE SEQUENCE [LARGE SCALE GENOMIC DNA]</scope>
    <source>
        <strain evidence="2 3">JCM 19240</strain>
    </source>
</reference>
<dbReference type="SUPFAM" id="SSF53474">
    <property type="entry name" value="alpha/beta-Hydrolases"/>
    <property type="match status" value="1"/>
</dbReference>
<feature type="chain" id="PRO_5001864462" evidence="1">
    <location>
        <begin position="24"/>
        <end position="329"/>
    </location>
</feature>
<name>A0A090TEG4_9VIBR</name>
<dbReference type="PANTHER" id="PTHR48098">
    <property type="entry name" value="ENTEROCHELIN ESTERASE-RELATED"/>
    <property type="match status" value="1"/>
</dbReference>
<gene>
    <name evidence="2" type="ORF">JCM19240_6770</name>
</gene>
<evidence type="ECO:0000313" key="2">
    <source>
        <dbReference type="EMBL" id="GAL38281.1"/>
    </source>
</evidence>
<dbReference type="OrthoDB" id="9803578at2"/>
<dbReference type="Gene3D" id="3.40.50.1820">
    <property type="entry name" value="alpha/beta hydrolase"/>
    <property type="match status" value="1"/>
</dbReference>
<evidence type="ECO:0000256" key="1">
    <source>
        <dbReference type="SAM" id="SignalP"/>
    </source>
</evidence>
<accession>A0A090TEG4</accession>